<name>A0A4V2NWC8_9ACTN</name>
<evidence type="ECO:0000313" key="3">
    <source>
        <dbReference type="Proteomes" id="UP000295244"/>
    </source>
</evidence>
<accession>A0A4V2NWC8</accession>
<sequence>MVVLAMLLEYHDDCSDAEAEQRMRFDLRWKYALGIGLEDGGFDATVLCRFRRKLLECGLERSLFERLVNSARKVGLIAKDATQLLDSSHILGAAGARDTYTLIRGATRKLLRSLGYAPAS</sequence>
<dbReference type="InterPro" id="IPR008490">
    <property type="entry name" value="Transposase_InsH_N"/>
</dbReference>
<organism evidence="2 3">
    <name type="scientific">Rubrobacter taiwanensis</name>
    <dbReference type="NCBI Taxonomy" id="185139"/>
    <lineage>
        <taxon>Bacteria</taxon>
        <taxon>Bacillati</taxon>
        <taxon>Actinomycetota</taxon>
        <taxon>Rubrobacteria</taxon>
        <taxon>Rubrobacterales</taxon>
        <taxon>Rubrobacteraceae</taxon>
        <taxon>Rubrobacter</taxon>
    </lineage>
</organism>
<dbReference type="AlphaFoldDB" id="A0A4V2NWC8"/>
<proteinExistence type="predicted"/>
<evidence type="ECO:0000313" key="2">
    <source>
        <dbReference type="EMBL" id="TCJ16912.1"/>
    </source>
</evidence>
<protein>
    <submittedName>
        <fullName evidence="2">Transposase</fullName>
    </submittedName>
</protein>
<dbReference type="OrthoDB" id="4334464at2"/>
<comment type="caution">
    <text evidence="2">The sequence shown here is derived from an EMBL/GenBank/DDBJ whole genome shotgun (WGS) entry which is preliminary data.</text>
</comment>
<gene>
    <name evidence="2" type="ORF">E0L93_09425</name>
</gene>
<feature type="domain" description="Transposase InsH N-terminal" evidence="1">
    <location>
        <begin position="2"/>
        <end position="52"/>
    </location>
</feature>
<reference evidence="2 3" key="1">
    <citation type="submission" date="2019-03" db="EMBL/GenBank/DDBJ databases">
        <title>Whole genome sequence of a novel Rubrobacter taiwanensis strain, isolated from Yellowstone National Park.</title>
        <authorList>
            <person name="Freed S."/>
            <person name="Ramaley R.F."/>
            <person name="Kyndt J.A."/>
        </authorList>
    </citation>
    <scope>NUCLEOTIDE SEQUENCE [LARGE SCALE GENOMIC DNA]</scope>
    <source>
        <strain evidence="2 3">Yellowstone</strain>
    </source>
</reference>
<evidence type="ECO:0000259" key="1">
    <source>
        <dbReference type="Pfam" id="PF05598"/>
    </source>
</evidence>
<dbReference type="EMBL" id="SKBU01000015">
    <property type="protein sequence ID" value="TCJ16912.1"/>
    <property type="molecule type" value="Genomic_DNA"/>
</dbReference>
<dbReference type="Pfam" id="PF05598">
    <property type="entry name" value="DUF772"/>
    <property type="match status" value="1"/>
</dbReference>
<keyword evidence="3" id="KW-1185">Reference proteome</keyword>
<dbReference type="Proteomes" id="UP000295244">
    <property type="component" value="Unassembled WGS sequence"/>
</dbReference>